<name>A0A4R8IPI1_9GAMM</name>
<evidence type="ECO:0000313" key="2">
    <source>
        <dbReference type="Proteomes" id="UP000294914"/>
    </source>
</evidence>
<protein>
    <recommendedName>
        <fullName evidence="3">HNH endonuclease</fullName>
    </recommendedName>
</protein>
<evidence type="ECO:0000313" key="1">
    <source>
        <dbReference type="EMBL" id="TDY02418.1"/>
    </source>
</evidence>
<dbReference type="OrthoDB" id="8481741at2"/>
<comment type="caution">
    <text evidence="1">The sequence shown here is derived from an EMBL/GenBank/DDBJ whole genome shotgun (WGS) entry which is preliminary data.</text>
</comment>
<keyword evidence="2" id="KW-1185">Reference proteome</keyword>
<dbReference type="Proteomes" id="UP000294914">
    <property type="component" value="Unassembled WGS sequence"/>
</dbReference>
<dbReference type="AlphaFoldDB" id="A0A4R8IPI1"/>
<reference evidence="1 2" key="1">
    <citation type="submission" date="2019-03" db="EMBL/GenBank/DDBJ databases">
        <title>Genomic Encyclopedia of Type Strains, Phase IV (KMG-IV): sequencing the most valuable type-strain genomes for metagenomic binning, comparative biology and taxonomic classification.</title>
        <authorList>
            <person name="Goeker M."/>
        </authorList>
    </citation>
    <scope>NUCLEOTIDE SEQUENCE [LARGE SCALE GENOMIC DNA]</scope>
    <source>
        <strain evidence="1 2">DSM 16326</strain>
    </source>
</reference>
<dbReference type="RefSeq" id="WP_134081394.1">
    <property type="nucleotide sequence ID" value="NZ_SOQX01000002.1"/>
</dbReference>
<proteinExistence type="predicted"/>
<organism evidence="1 2">
    <name type="scientific">Thiohalophilus thiocyanatoxydans</name>
    <dbReference type="NCBI Taxonomy" id="381308"/>
    <lineage>
        <taxon>Bacteria</taxon>
        <taxon>Pseudomonadati</taxon>
        <taxon>Pseudomonadota</taxon>
        <taxon>Gammaproteobacteria</taxon>
        <taxon>Thiohalomonadales</taxon>
        <taxon>Thiohalophilaceae</taxon>
        <taxon>Thiohalophilus</taxon>
    </lineage>
</organism>
<sequence length="249" mass="28231">MPCSKCGEKNTIRAHLIPQVFCKEVQTGKSHATAVKTDGSFHPTQSGTFDKNILCATCDGELGRLEEYAAIVFANIRKGSINRGFGIKECHGIDKDKILRFCAGILWKYSITSEEYGKIDLYSYQDEIKKIAFGEIEIPSWFDVALVRLLIHKQDDEVFAYRAPLNLKKQNVRLYNFMLGGMVCLVKANKKKMNFGDELSKILLNQEGELRYLLAPAEVSEEYRLSKQLANESSRLSAFLDKQDTTINR</sequence>
<evidence type="ECO:0008006" key="3">
    <source>
        <dbReference type="Google" id="ProtNLM"/>
    </source>
</evidence>
<gene>
    <name evidence="1" type="ORF">EDC23_0787</name>
</gene>
<dbReference type="EMBL" id="SOQX01000002">
    <property type="protein sequence ID" value="TDY02418.1"/>
    <property type="molecule type" value="Genomic_DNA"/>
</dbReference>
<accession>A0A4R8IPI1</accession>